<dbReference type="RefSeq" id="WP_011972965.1">
    <property type="nucleotide sequence ID" value="NC_009635.1"/>
</dbReference>
<feature type="domain" description="CBS" evidence="4">
    <location>
        <begin position="8"/>
        <end position="65"/>
    </location>
</feature>
<evidence type="ECO:0000313" key="5">
    <source>
        <dbReference type="EMBL" id="ABR55833.1"/>
    </source>
</evidence>
<dbReference type="KEGG" id="mae:Maeo_0243"/>
<dbReference type="PANTHER" id="PTHR43080:SF2">
    <property type="entry name" value="CBS DOMAIN-CONTAINING PROTEIN"/>
    <property type="match status" value="1"/>
</dbReference>
<keyword evidence="1" id="KW-0677">Repeat</keyword>
<feature type="domain" description="CBS" evidence="4">
    <location>
        <begin position="105"/>
        <end position="155"/>
    </location>
</feature>
<accession>A6UTL1</accession>
<dbReference type="OrthoDB" id="8919at2157"/>
<dbReference type="EMBL" id="CP000743">
    <property type="protein sequence ID" value="ABR55833.1"/>
    <property type="molecule type" value="Genomic_DNA"/>
</dbReference>
<dbReference type="InterPro" id="IPR046342">
    <property type="entry name" value="CBS_dom_sf"/>
</dbReference>
<dbReference type="InterPro" id="IPR051257">
    <property type="entry name" value="Diverse_CBS-Domain"/>
</dbReference>
<gene>
    <name evidence="5" type="ordered locus">Maeo_0243</name>
</gene>
<evidence type="ECO:0000256" key="2">
    <source>
        <dbReference type="ARBA" id="ARBA00023122"/>
    </source>
</evidence>
<dbReference type="AlphaFoldDB" id="A6UTL1"/>
<dbReference type="HOGENOM" id="CLU_040681_12_0_2"/>
<dbReference type="Proteomes" id="UP000001106">
    <property type="component" value="Chromosome"/>
</dbReference>
<evidence type="ECO:0000256" key="1">
    <source>
        <dbReference type="ARBA" id="ARBA00022737"/>
    </source>
</evidence>
<dbReference type="InterPro" id="IPR000644">
    <property type="entry name" value="CBS_dom"/>
</dbReference>
<dbReference type="CDD" id="cd04586">
    <property type="entry name" value="CBS_pair_BON_assoc"/>
    <property type="match status" value="1"/>
</dbReference>
<protein>
    <submittedName>
        <fullName evidence="5">Signal transduction protein with CBS domains</fullName>
    </submittedName>
</protein>
<dbReference type="SMART" id="SM00116">
    <property type="entry name" value="CBS"/>
    <property type="match status" value="2"/>
</dbReference>
<reference evidence="5" key="1">
    <citation type="submission" date="2007-06" db="EMBL/GenBank/DDBJ databases">
        <title>Complete sequence of Methanococcus aeolicus Nankai-3.</title>
        <authorList>
            <consortium name="US DOE Joint Genome Institute"/>
            <person name="Copeland A."/>
            <person name="Lucas S."/>
            <person name="Lapidus A."/>
            <person name="Barry K."/>
            <person name="Glavina del Rio T."/>
            <person name="Dalin E."/>
            <person name="Tice H."/>
            <person name="Pitluck S."/>
            <person name="Chain P."/>
            <person name="Malfatti S."/>
            <person name="Shin M."/>
            <person name="Vergez L."/>
            <person name="Schmutz J."/>
            <person name="Larimer F."/>
            <person name="Land M."/>
            <person name="Hauser L."/>
            <person name="Kyrpides N."/>
            <person name="Lykidis A."/>
            <person name="Sieprawska-Lupa M."/>
            <person name="Whitman W.B."/>
            <person name="Richardson P."/>
        </authorList>
    </citation>
    <scope>NUCLEOTIDE SEQUENCE [LARGE SCALE GENOMIC DNA]</scope>
    <source>
        <strain evidence="5">Nankai-3</strain>
    </source>
</reference>
<evidence type="ECO:0000256" key="3">
    <source>
        <dbReference type="PROSITE-ProRule" id="PRU00703"/>
    </source>
</evidence>
<dbReference type="PANTHER" id="PTHR43080">
    <property type="entry name" value="CBS DOMAIN-CONTAINING PROTEIN CBSX3, MITOCHONDRIAL"/>
    <property type="match status" value="1"/>
</dbReference>
<dbReference type="Gene3D" id="3.10.580.10">
    <property type="entry name" value="CBS-domain"/>
    <property type="match status" value="1"/>
</dbReference>
<dbReference type="STRING" id="419665.Maeo_0243"/>
<proteinExistence type="predicted"/>
<keyword evidence="2 3" id="KW-0129">CBS domain</keyword>
<keyword evidence="6" id="KW-1185">Reference proteome</keyword>
<dbReference type="PROSITE" id="PS51371">
    <property type="entry name" value="CBS"/>
    <property type="match status" value="2"/>
</dbReference>
<dbReference type="eggNOG" id="arCOG00606">
    <property type="taxonomic scope" value="Archaea"/>
</dbReference>
<dbReference type="Pfam" id="PF00571">
    <property type="entry name" value="CBS"/>
    <property type="match status" value="2"/>
</dbReference>
<evidence type="ECO:0000313" key="6">
    <source>
        <dbReference type="Proteomes" id="UP000001106"/>
    </source>
</evidence>
<dbReference type="GeneID" id="5326936"/>
<name>A6UTL1_META3</name>
<sequence length="155" mass="17470">MTTTVKSIMKKPILLNENDNISDAIELFKTHNISGAPVINDDNYFVGVVSEEDIIKTLTTHNEDINILLPSPFDLLELPLKTTLKLEEYRKDIENAMKTKVKEIMVKDVITITPDTTINEASKIMVKNKVKRLPIVENGELVGIVTRHDILEALC</sequence>
<organism evidence="5 6">
    <name type="scientific">Methanococcus aeolicus (strain ATCC BAA-1280 / DSM 17508 / OCM 812 / Nankai-3)</name>
    <dbReference type="NCBI Taxonomy" id="419665"/>
    <lineage>
        <taxon>Archaea</taxon>
        <taxon>Methanobacteriati</taxon>
        <taxon>Methanobacteriota</taxon>
        <taxon>Methanomada group</taxon>
        <taxon>Methanococci</taxon>
        <taxon>Methanococcales</taxon>
        <taxon>Methanococcaceae</taxon>
        <taxon>Methanococcus</taxon>
    </lineage>
</organism>
<evidence type="ECO:0000259" key="4">
    <source>
        <dbReference type="PROSITE" id="PS51371"/>
    </source>
</evidence>
<dbReference type="SUPFAM" id="SSF54631">
    <property type="entry name" value="CBS-domain pair"/>
    <property type="match status" value="1"/>
</dbReference>